<evidence type="ECO:0000313" key="2">
    <source>
        <dbReference type="Proteomes" id="UP000095395"/>
    </source>
</evidence>
<dbReference type="Proteomes" id="UP000095395">
    <property type="component" value="Unassembled WGS sequence"/>
</dbReference>
<dbReference type="RefSeq" id="WP_242864100.1">
    <property type="nucleotide sequence ID" value="NZ_CYYR01000017.1"/>
</dbReference>
<evidence type="ECO:0008006" key="3">
    <source>
        <dbReference type="Google" id="ProtNLM"/>
    </source>
</evidence>
<gene>
    <name evidence="1" type="ORF">ERS852392_02403</name>
</gene>
<dbReference type="InterPro" id="IPR011990">
    <property type="entry name" value="TPR-like_helical_dom_sf"/>
</dbReference>
<organism evidence="1 2">
    <name type="scientific">Roseburia inulinivorans</name>
    <dbReference type="NCBI Taxonomy" id="360807"/>
    <lineage>
        <taxon>Bacteria</taxon>
        <taxon>Bacillati</taxon>
        <taxon>Bacillota</taxon>
        <taxon>Clostridia</taxon>
        <taxon>Lachnospirales</taxon>
        <taxon>Lachnospiraceae</taxon>
        <taxon>Roseburia</taxon>
    </lineage>
</organism>
<name>A0A174D2B1_9FIRM</name>
<dbReference type="SUPFAM" id="SSF48452">
    <property type="entry name" value="TPR-like"/>
    <property type="match status" value="1"/>
</dbReference>
<evidence type="ECO:0000313" key="1">
    <source>
        <dbReference type="EMBL" id="CUO17996.1"/>
    </source>
</evidence>
<proteinExistence type="predicted"/>
<dbReference type="EMBL" id="CYYR01000017">
    <property type="protein sequence ID" value="CUO17996.1"/>
    <property type="molecule type" value="Genomic_DNA"/>
</dbReference>
<accession>A0A174D2B1</accession>
<reference evidence="1 2" key="1">
    <citation type="submission" date="2015-09" db="EMBL/GenBank/DDBJ databases">
        <authorList>
            <consortium name="Pathogen Informatics"/>
        </authorList>
    </citation>
    <scope>NUCLEOTIDE SEQUENCE [LARGE SCALE GENOMIC DNA]</scope>
    <source>
        <strain evidence="1 2">2789STDY5608835</strain>
    </source>
</reference>
<sequence>MENKKWKQFEKLTDQCYMNMIGAEKDSSCWEKAFELLMEIVREERQKEPNCFQEVYMLDEATDYKYDISEWLEDCLDETDMREEYEVLLGMCDTLLSLFSWPDYTGSDLKFRKSSVLEALGRNNEAVSFCCKWFEKEPENIMAATAYVYALIGAKEYEAAEKLIHQFIIDESECLEENEIMFRAASKYYGAIGDKTKKKQLDKVLKEYEAYVDRLIEEEWLGSDEDDWLKDEELPFD</sequence>
<dbReference type="AlphaFoldDB" id="A0A174D2B1"/>
<protein>
    <recommendedName>
        <fullName evidence="3">Tetratricopeptide repeat protein</fullName>
    </recommendedName>
</protein>